<dbReference type="GO" id="GO:0097681">
    <property type="term" value="P:double-strand break repair via alternative nonhomologous end joining"/>
    <property type="evidence" value="ECO:0007669"/>
    <property type="project" value="TreeGrafter"/>
</dbReference>
<dbReference type="GO" id="GO:0003887">
    <property type="term" value="F:DNA-directed DNA polymerase activity"/>
    <property type="evidence" value="ECO:0007669"/>
    <property type="project" value="InterPro"/>
</dbReference>
<feature type="compositionally biased region" description="Polar residues" evidence="1">
    <location>
        <begin position="242"/>
        <end position="251"/>
    </location>
</feature>
<dbReference type="AlphaFoldDB" id="A0A9J6DZS4"/>
<dbReference type="Proteomes" id="UP000821866">
    <property type="component" value="Chromosome 4"/>
</dbReference>
<evidence type="ECO:0000313" key="3">
    <source>
        <dbReference type="Proteomes" id="UP000821866"/>
    </source>
</evidence>
<dbReference type="VEuPathDB" id="VectorBase:LOC119168700"/>
<dbReference type="Gene3D" id="1.10.3380.20">
    <property type="match status" value="1"/>
</dbReference>
<keyword evidence="3" id="KW-1185">Reference proteome</keyword>
<sequence length="786" mass="86372">MVCVLCQRLGWRHLQLLVSEFQARLHFGVQPELCPLLSLPSLDGPLARVVFDAGFLDPAALAQVVPEELDIILRNTGPFQGRGESRCWHLTAHGTVTTTQLANILVREARAVVEGSLGVAVAWANKANAAAGSAASKNSHTDNGDTENLQERETRNSHGGTHTINSLSNGLRQDASGNDVSTSAKNSVSPLRQLSPPAREAFISQRVSRTRKSDSDSPIVFSSPKQAVAFESEHKTHDDASETQSLIPWSSLQPGGTIAHLELEVHDSEDEERLTLDGLFGSLPVASQRSPLEARHACVDSPQSAKSFIESNLDDAILLWENNSSPLSLPTTERVSKEAQSPPAMTQPNVAPSPKDDDIYMLGESLIVNTQMLNVEKEIVPTPPKNSPPRKARVRSPKVQLSGKKSSAQKTSRTTRRTSPLTTSPNNRVLRSQTWRSRQNEENVRPSAHHQGASLMAESFGIGSSFFQATVPRTSKLKSPPLTLQKSMRVACWHDDQPSPAREKPLTTNTTTVEISAGVCSLGSSALSELFSSPGNAVVKSNSNSSYSERSEHSSKSSKGHKRSASEGELFSSTDDSSDHSLNSLADRVREEFSWKRVESVRDFLCQWEKQKEFAMALTVRSRVEVRPSIGPTKSARLVFKSCENPFACDNKCVTGVAVCWGKYEAHYLPLGAASTSARLQEVDPEIDSASIELQELVDRLTLELPERCREHDLSQHGPNWQFITASFLDAKRITFMYRLARGRLPIKFGPLTNVATKEHAPFEAVERTWSTFSPSVHYQPPFIER</sequence>
<protein>
    <submittedName>
        <fullName evidence="2">Uncharacterized protein</fullName>
    </submittedName>
</protein>
<evidence type="ECO:0000313" key="2">
    <source>
        <dbReference type="EMBL" id="KAH8027369.1"/>
    </source>
</evidence>
<dbReference type="InterPro" id="IPR002298">
    <property type="entry name" value="DNA_polymerase_A"/>
</dbReference>
<dbReference type="PANTHER" id="PTHR10133">
    <property type="entry name" value="DNA POLYMERASE I"/>
    <property type="match status" value="1"/>
</dbReference>
<gene>
    <name evidence="2" type="ORF">HPB51_004721</name>
</gene>
<feature type="compositionally biased region" description="Low complexity" evidence="1">
    <location>
        <begin position="536"/>
        <end position="548"/>
    </location>
</feature>
<feature type="compositionally biased region" description="Polar residues" evidence="1">
    <location>
        <begin position="324"/>
        <end position="333"/>
    </location>
</feature>
<dbReference type="EMBL" id="JABSTU010000006">
    <property type="protein sequence ID" value="KAH8027369.1"/>
    <property type="molecule type" value="Genomic_DNA"/>
</dbReference>
<feature type="compositionally biased region" description="Polar residues" evidence="1">
    <location>
        <begin position="426"/>
        <end position="437"/>
    </location>
</feature>
<comment type="caution">
    <text evidence="2">The sequence shown here is derived from an EMBL/GenBank/DDBJ whole genome shotgun (WGS) entry which is preliminary data.</text>
</comment>
<feature type="compositionally biased region" description="Basic and acidic residues" evidence="1">
    <location>
        <begin position="139"/>
        <end position="156"/>
    </location>
</feature>
<reference evidence="2" key="1">
    <citation type="journal article" date="2020" name="Cell">
        <title>Large-Scale Comparative Analyses of Tick Genomes Elucidate Their Genetic Diversity and Vector Capacities.</title>
        <authorList>
            <consortium name="Tick Genome and Microbiome Consortium (TIGMIC)"/>
            <person name="Jia N."/>
            <person name="Wang J."/>
            <person name="Shi W."/>
            <person name="Du L."/>
            <person name="Sun Y."/>
            <person name="Zhan W."/>
            <person name="Jiang J.F."/>
            <person name="Wang Q."/>
            <person name="Zhang B."/>
            <person name="Ji P."/>
            <person name="Bell-Sakyi L."/>
            <person name="Cui X.M."/>
            <person name="Yuan T.T."/>
            <person name="Jiang B.G."/>
            <person name="Yang W.F."/>
            <person name="Lam T.T."/>
            <person name="Chang Q.C."/>
            <person name="Ding S.J."/>
            <person name="Wang X.J."/>
            <person name="Zhu J.G."/>
            <person name="Ruan X.D."/>
            <person name="Zhao L."/>
            <person name="Wei J.T."/>
            <person name="Ye R.Z."/>
            <person name="Que T.C."/>
            <person name="Du C.H."/>
            <person name="Zhou Y.H."/>
            <person name="Cheng J.X."/>
            <person name="Dai P.F."/>
            <person name="Guo W.B."/>
            <person name="Han X.H."/>
            <person name="Huang E.J."/>
            <person name="Li L.F."/>
            <person name="Wei W."/>
            <person name="Gao Y.C."/>
            <person name="Liu J.Z."/>
            <person name="Shao H.Z."/>
            <person name="Wang X."/>
            <person name="Wang C.C."/>
            <person name="Yang T.C."/>
            <person name="Huo Q.B."/>
            <person name="Li W."/>
            <person name="Chen H.Y."/>
            <person name="Chen S.E."/>
            <person name="Zhou L.G."/>
            <person name="Ni X.B."/>
            <person name="Tian J.H."/>
            <person name="Sheng Y."/>
            <person name="Liu T."/>
            <person name="Pan Y.S."/>
            <person name="Xia L.Y."/>
            <person name="Li J."/>
            <person name="Zhao F."/>
            <person name="Cao W.C."/>
        </authorList>
    </citation>
    <scope>NUCLEOTIDE SEQUENCE</scope>
    <source>
        <strain evidence="2">Rmic-2018</strain>
    </source>
</reference>
<accession>A0A9J6DZS4</accession>
<feature type="compositionally biased region" description="Basic and acidic residues" evidence="1">
    <location>
        <begin position="231"/>
        <end position="240"/>
    </location>
</feature>
<name>A0A9J6DZS4_RHIMP</name>
<evidence type="ECO:0000256" key="1">
    <source>
        <dbReference type="SAM" id="MobiDB-lite"/>
    </source>
</evidence>
<feature type="region of interest" description="Disordered" evidence="1">
    <location>
        <begin position="536"/>
        <end position="581"/>
    </location>
</feature>
<feature type="region of interest" description="Disordered" evidence="1">
    <location>
        <begin position="324"/>
        <end position="354"/>
    </location>
</feature>
<feature type="compositionally biased region" description="Polar residues" evidence="1">
    <location>
        <begin position="571"/>
        <end position="581"/>
    </location>
</feature>
<feature type="region of interest" description="Disordered" evidence="1">
    <location>
        <begin position="130"/>
        <end position="251"/>
    </location>
</feature>
<proteinExistence type="predicted"/>
<dbReference type="SUPFAM" id="SSF158702">
    <property type="entry name" value="Sec63 N-terminal domain-like"/>
    <property type="match status" value="1"/>
</dbReference>
<reference evidence="2" key="2">
    <citation type="submission" date="2021-09" db="EMBL/GenBank/DDBJ databases">
        <authorList>
            <person name="Jia N."/>
            <person name="Wang J."/>
            <person name="Shi W."/>
            <person name="Du L."/>
            <person name="Sun Y."/>
            <person name="Zhan W."/>
            <person name="Jiang J."/>
            <person name="Wang Q."/>
            <person name="Zhang B."/>
            <person name="Ji P."/>
            <person name="Sakyi L.B."/>
            <person name="Cui X."/>
            <person name="Yuan T."/>
            <person name="Jiang B."/>
            <person name="Yang W."/>
            <person name="Lam T.T.-Y."/>
            <person name="Chang Q."/>
            <person name="Ding S."/>
            <person name="Wang X."/>
            <person name="Zhu J."/>
            <person name="Ruan X."/>
            <person name="Zhao L."/>
            <person name="Wei J."/>
            <person name="Que T."/>
            <person name="Du C."/>
            <person name="Cheng J."/>
            <person name="Dai P."/>
            <person name="Han X."/>
            <person name="Huang E."/>
            <person name="Gao Y."/>
            <person name="Liu J."/>
            <person name="Shao H."/>
            <person name="Ye R."/>
            <person name="Li L."/>
            <person name="Wei W."/>
            <person name="Wang X."/>
            <person name="Wang C."/>
            <person name="Huo Q."/>
            <person name="Li W."/>
            <person name="Guo W."/>
            <person name="Chen H."/>
            <person name="Chen S."/>
            <person name="Zhou L."/>
            <person name="Zhou L."/>
            <person name="Ni X."/>
            <person name="Tian J."/>
            <person name="Zhou Y."/>
            <person name="Sheng Y."/>
            <person name="Liu T."/>
            <person name="Pan Y."/>
            <person name="Xia L."/>
            <person name="Li J."/>
            <person name="Zhao F."/>
            <person name="Cao W."/>
        </authorList>
    </citation>
    <scope>NUCLEOTIDE SEQUENCE</scope>
    <source>
        <strain evidence="2">Rmic-2018</strain>
        <tissue evidence="2">Larvae</tissue>
    </source>
</reference>
<organism evidence="2 3">
    <name type="scientific">Rhipicephalus microplus</name>
    <name type="common">Cattle tick</name>
    <name type="synonym">Boophilus microplus</name>
    <dbReference type="NCBI Taxonomy" id="6941"/>
    <lineage>
        <taxon>Eukaryota</taxon>
        <taxon>Metazoa</taxon>
        <taxon>Ecdysozoa</taxon>
        <taxon>Arthropoda</taxon>
        <taxon>Chelicerata</taxon>
        <taxon>Arachnida</taxon>
        <taxon>Acari</taxon>
        <taxon>Parasitiformes</taxon>
        <taxon>Ixodida</taxon>
        <taxon>Ixodoidea</taxon>
        <taxon>Ixodidae</taxon>
        <taxon>Rhipicephalinae</taxon>
        <taxon>Rhipicephalus</taxon>
        <taxon>Boophilus</taxon>
    </lineage>
</organism>
<dbReference type="GO" id="GO:0006261">
    <property type="term" value="P:DNA-templated DNA replication"/>
    <property type="evidence" value="ECO:0007669"/>
    <property type="project" value="InterPro"/>
</dbReference>
<dbReference type="PANTHER" id="PTHR10133:SF62">
    <property type="entry name" value="DNA POLYMERASE THETA"/>
    <property type="match status" value="1"/>
</dbReference>
<feature type="region of interest" description="Disordered" evidence="1">
    <location>
        <begin position="379"/>
        <end position="450"/>
    </location>
</feature>
<feature type="compositionally biased region" description="Polar residues" evidence="1">
    <location>
        <begin position="157"/>
        <end position="192"/>
    </location>
</feature>